<reference evidence="2 3" key="1">
    <citation type="submission" date="2024-01" db="EMBL/GenBank/DDBJ databases">
        <title>Genome assemblies of Stephania.</title>
        <authorList>
            <person name="Yang L."/>
        </authorList>
    </citation>
    <scope>NUCLEOTIDE SEQUENCE [LARGE SCALE GENOMIC DNA]</scope>
    <source>
        <strain evidence="2">YNDBR</strain>
        <tissue evidence="2">Leaf</tissue>
    </source>
</reference>
<accession>A0AAP0PC21</accession>
<dbReference type="AlphaFoldDB" id="A0AAP0PC21"/>
<evidence type="ECO:0000313" key="3">
    <source>
        <dbReference type="Proteomes" id="UP001420932"/>
    </source>
</evidence>
<feature type="region of interest" description="Disordered" evidence="1">
    <location>
        <begin position="114"/>
        <end position="140"/>
    </location>
</feature>
<protein>
    <recommendedName>
        <fullName evidence="4">Zinc knuckle CX2CX4HX4C domain-containing protein</fullName>
    </recommendedName>
</protein>
<proteinExistence type="predicted"/>
<gene>
    <name evidence="2" type="ORF">Syun_014655</name>
</gene>
<dbReference type="InterPro" id="IPR040256">
    <property type="entry name" value="At4g02000-like"/>
</dbReference>
<evidence type="ECO:0000256" key="1">
    <source>
        <dbReference type="SAM" id="MobiDB-lite"/>
    </source>
</evidence>
<dbReference type="Proteomes" id="UP001420932">
    <property type="component" value="Unassembled WGS sequence"/>
</dbReference>
<organism evidence="2 3">
    <name type="scientific">Stephania yunnanensis</name>
    <dbReference type="NCBI Taxonomy" id="152371"/>
    <lineage>
        <taxon>Eukaryota</taxon>
        <taxon>Viridiplantae</taxon>
        <taxon>Streptophyta</taxon>
        <taxon>Embryophyta</taxon>
        <taxon>Tracheophyta</taxon>
        <taxon>Spermatophyta</taxon>
        <taxon>Magnoliopsida</taxon>
        <taxon>Ranunculales</taxon>
        <taxon>Menispermaceae</taxon>
        <taxon>Menispermoideae</taxon>
        <taxon>Cissampelideae</taxon>
        <taxon>Stephania</taxon>
    </lineage>
</organism>
<feature type="compositionally biased region" description="Polar residues" evidence="1">
    <location>
        <begin position="83"/>
        <end position="101"/>
    </location>
</feature>
<evidence type="ECO:0008006" key="4">
    <source>
        <dbReference type="Google" id="ProtNLM"/>
    </source>
</evidence>
<feature type="region of interest" description="Disordered" evidence="1">
    <location>
        <begin position="78"/>
        <end position="101"/>
    </location>
</feature>
<dbReference type="PANTHER" id="PTHR31286:SF99">
    <property type="entry name" value="DUF4283 DOMAIN-CONTAINING PROTEIN"/>
    <property type="match status" value="1"/>
</dbReference>
<keyword evidence="3" id="KW-1185">Reference proteome</keyword>
<comment type="caution">
    <text evidence="2">The sequence shown here is derived from an EMBL/GenBank/DDBJ whole genome shotgun (WGS) entry which is preliminary data.</text>
</comment>
<dbReference type="PANTHER" id="PTHR31286">
    <property type="entry name" value="GLYCINE-RICH CELL WALL STRUCTURAL PROTEIN 1.8-LIKE"/>
    <property type="match status" value="1"/>
</dbReference>
<dbReference type="EMBL" id="JBBNAF010000006">
    <property type="protein sequence ID" value="KAK9135325.1"/>
    <property type="molecule type" value="Genomic_DNA"/>
</dbReference>
<sequence length="175" mass="19090">MKALSETAGEYIKIDYNTQSGKRAQYSRIAVILNLTKPLKASMMVDGRLRVIEYESLSVVCYRYIRIGHISDQCPLSQRKETMTPSTSGQQTAATEENPSEITHSLDRLGPLIQATRKPKCRPPTGSGVRPQSDQYTPAPNLHRFDVLATIGEDLPVESNDLGGANGDGPSLSGV</sequence>
<name>A0AAP0PC21_9MAGN</name>
<evidence type="ECO:0000313" key="2">
    <source>
        <dbReference type="EMBL" id="KAK9135325.1"/>
    </source>
</evidence>